<evidence type="ECO:0000313" key="3">
    <source>
        <dbReference type="Proteomes" id="UP000198769"/>
    </source>
</evidence>
<evidence type="ECO:0000313" key="2">
    <source>
        <dbReference type="EMBL" id="SFM99733.1"/>
    </source>
</evidence>
<dbReference type="Proteomes" id="UP000198769">
    <property type="component" value="Unassembled WGS sequence"/>
</dbReference>
<gene>
    <name evidence="2" type="ORF">SAMN05421594_0226</name>
</gene>
<dbReference type="RefSeq" id="WP_228430653.1">
    <property type="nucleotide sequence ID" value="NZ_FOVD01000001.1"/>
</dbReference>
<name>A0A1I4VF73_CHROL</name>
<dbReference type="AlphaFoldDB" id="A0A1I4VF73"/>
<proteinExistence type="predicted"/>
<organism evidence="2 3">
    <name type="scientific">Chryseobacterium oleae</name>
    <dbReference type="NCBI Taxonomy" id="491207"/>
    <lineage>
        <taxon>Bacteria</taxon>
        <taxon>Pseudomonadati</taxon>
        <taxon>Bacteroidota</taxon>
        <taxon>Flavobacteriia</taxon>
        <taxon>Flavobacteriales</taxon>
        <taxon>Weeksellaceae</taxon>
        <taxon>Chryseobacterium group</taxon>
        <taxon>Chryseobacterium</taxon>
    </lineage>
</organism>
<reference evidence="3" key="1">
    <citation type="submission" date="2016-10" db="EMBL/GenBank/DDBJ databases">
        <authorList>
            <person name="Varghese N."/>
            <person name="Submissions S."/>
        </authorList>
    </citation>
    <scope>NUCLEOTIDE SEQUENCE [LARGE SCALE GENOMIC DNA]</scope>
    <source>
        <strain evidence="3">DSM 25575</strain>
    </source>
</reference>
<keyword evidence="1" id="KW-0732">Signal</keyword>
<keyword evidence="3" id="KW-1185">Reference proteome</keyword>
<accession>A0A1I4VF73</accession>
<protein>
    <submittedName>
        <fullName evidence="2">Uncharacterized protein</fullName>
    </submittedName>
</protein>
<dbReference type="EMBL" id="FOVD01000001">
    <property type="protein sequence ID" value="SFM99733.1"/>
    <property type="molecule type" value="Genomic_DNA"/>
</dbReference>
<sequence length="100" mass="10839">MKKIILLAAFGVAGLMGAKESVENKFENKQSAKVAFDLCGVLVTYYNADGQPTGQQWFTSDQPNLTSCMAYQAGVIADLRSKGYIVQQQTEPTTPSTDVN</sequence>
<feature type="chain" id="PRO_5011607190" evidence="1">
    <location>
        <begin position="19"/>
        <end position="100"/>
    </location>
</feature>
<evidence type="ECO:0000256" key="1">
    <source>
        <dbReference type="SAM" id="SignalP"/>
    </source>
</evidence>
<feature type="signal peptide" evidence="1">
    <location>
        <begin position="1"/>
        <end position="18"/>
    </location>
</feature>